<dbReference type="RefSeq" id="WP_068218620.1">
    <property type="nucleotide sequence ID" value="NZ_LRPC01000002.1"/>
</dbReference>
<proteinExistence type="predicted"/>
<reference evidence="2 3" key="1">
    <citation type="submission" date="2016-01" db="EMBL/GenBank/DDBJ databases">
        <title>Genome sequencing of Roseivirga spongicola UST030701-084.</title>
        <authorList>
            <person name="Selvaratnam C."/>
            <person name="Thevarajoo S."/>
            <person name="Goh K.M."/>
            <person name="Ee R."/>
            <person name="Chan K.-G."/>
            <person name="Chong C.S."/>
        </authorList>
    </citation>
    <scope>NUCLEOTIDE SEQUENCE [LARGE SCALE GENOMIC DNA]</scope>
    <source>
        <strain evidence="2 3">UST030701-084</strain>
    </source>
</reference>
<feature type="domain" description="YopX protein" evidence="1">
    <location>
        <begin position="23"/>
        <end position="119"/>
    </location>
</feature>
<dbReference type="Proteomes" id="UP000075606">
    <property type="component" value="Unassembled WGS sequence"/>
</dbReference>
<keyword evidence="3" id="KW-1185">Reference proteome</keyword>
<dbReference type="AlphaFoldDB" id="A0A150XE08"/>
<dbReference type="Pfam" id="PF09643">
    <property type="entry name" value="YopX"/>
    <property type="match status" value="1"/>
</dbReference>
<evidence type="ECO:0000259" key="1">
    <source>
        <dbReference type="Pfam" id="PF09643"/>
    </source>
</evidence>
<accession>A0A150XE08</accession>
<gene>
    <name evidence="2" type="ORF">AWW68_18915</name>
</gene>
<evidence type="ECO:0000313" key="2">
    <source>
        <dbReference type="EMBL" id="KYG76930.1"/>
    </source>
</evidence>
<evidence type="ECO:0000313" key="3">
    <source>
        <dbReference type="Proteomes" id="UP000075606"/>
    </source>
</evidence>
<dbReference type="EMBL" id="LRPC01000002">
    <property type="protein sequence ID" value="KYG76930.1"/>
    <property type="molecule type" value="Genomic_DNA"/>
</dbReference>
<dbReference type="OrthoDB" id="1809393at2"/>
<organism evidence="2 3">
    <name type="scientific">Roseivirga spongicola</name>
    <dbReference type="NCBI Taxonomy" id="333140"/>
    <lineage>
        <taxon>Bacteria</taxon>
        <taxon>Pseudomonadati</taxon>
        <taxon>Bacteroidota</taxon>
        <taxon>Cytophagia</taxon>
        <taxon>Cytophagales</taxon>
        <taxon>Roseivirgaceae</taxon>
        <taxon>Roseivirga</taxon>
    </lineage>
</organism>
<dbReference type="STRING" id="333140.AWW68_18915"/>
<dbReference type="Gene3D" id="2.30.30.290">
    <property type="entry name" value="YopX-like domains"/>
    <property type="match status" value="1"/>
</dbReference>
<dbReference type="InterPro" id="IPR010024">
    <property type="entry name" value="CHP16711"/>
</dbReference>
<sequence>MREIKFRVWDNVDYMSSPFSIKDVQLKVIQFDSDLPIMQFTGLKDKNDQEIYEGDILDTGETRHRPSWRKGHNYHVVCFSSGCFTAKGWNGEIEVSPSLSVLNHKSTVIGNIYENPELLNQTA</sequence>
<dbReference type="InterPro" id="IPR023385">
    <property type="entry name" value="YopX-like_C"/>
</dbReference>
<protein>
    <recommendedName>
        <fullName evidence="1">YopX protein domain-containing protein</fullName>
    </recommendedName>
</protein>
<dbReference type="SUPFAM" id="SSF159006">
    <property type="entry name" value="YopX-like"/>
    <property type="match status" value="1"/>
</dbReference>
<dbReference type="InterPro" id="IPR019096">
    <property type="entry name" value="YopX_protein"/>
</dbReference>
<dbReference type="NCBIfam" id="TIGR01671">
    <property type="entry name" value="phage_TIGR01671"/>
    <property type="match status" value="1"/>
</dbReference>
<name>A0A150XE08_9BACT</name>
<comment type="caution">
    <text evidence="2">The sequence shown here is derived from an EMBL/GenBank/DDBJ whole genome shotgun (WGS) entry which is preliminary data.</text>
</comment>